<dbReference type="STRING" id="101127.A0A1X2G482"/>
<keyword evidence="3" id="KW-1185">Reference proteome</keyword>
<sequence length="625" mass="68502">MNSDLNTNRLNKKYGTGSIRLSSCKMETKRKMKRAMRLNKANGRFFFYNNTMAAPRSVKSARYLTTGQKISAPKPVNLPSLRLENAVHTTSGAASSDASQLGTSPTNIKNTTSPSTSNVSRWQSFAKTVSSPSTDSASPVGSPSDAKEVAPSPTFWHTRNTGPSVSTATTSFPTVAESTVVEYPLPSSSTGTKKLVVTQHTKSTELPIPPLPFTEESKPSSMSWDEMVSEEMDFSVSVVEFADGTKVVVDQSVGKENGEDDTLEQDEYPTAEHIMTTRPRQGSISSIDSHGHYKRHTPTTAYPSRHTPTKWSSHDYDRYPLPHATSSPRSPTMQRDRSHSFLRQSSYRERRPSNTDSQSTWSTDSHSSLHCPSQRYYVKPHPPSHTLGSMSSSAKAMGKPESHPYPSTDDRPIEVAAAQRETMMTAAELAKKRRDADEAERQASAERARQKALALAAVNPVLKKDPEAAGPPHGLPEPPSCRPLSTSSIKAEPTRVILKRHDALTRENITTLETPLPVHSLSTSNKDDNTENGSLKIAAERHVSPVSHTPLHISKESAEAPSLGFSAHKVTRFTKTHSKLHKSPLPIVFTGTIAQSPLSKPSRLQFMMNPNESDDEVMVRSVRGS</sequence>
<dbReference type="EMBL" id="MCGT01000048">
    <property type="protein sequence ID" value="ORX44451.1"/>
    <property type="molecule type" value="Genomic_DNA"/>
</dbReference>
<feature type="region of interest" description="Disordered" evidence="1">
    <location>
        <begin position="88"/>
        <end position="169"/>
    </location>
</feature>
<evidence type="ECO:0000313" key="3">
    <source>
        <dbReference type="Proteomes" id="UP000242146"/>
    </source>
</evidence>
<dbReference type="OrthoDB" id="2399720at2759"/>
<dbReference type="Proteomes" id="UP000242146">
    <property type="component" value="Unassembled WGS sequence"/>
</dbReference>
<feature type="region of interest" description="Disordered" evidence="1">
    <location>
        <begin position="461"/>
        <end position="489"/>
    </location>
</feature>
<feature type="compositionally biased region" description="Polar residues" evidence="1">
    <location>
        <begin position="155"/>
        <end position="169"/>
    </location>
</feature>
<gene>
    <name evidence="2" type="ORF">DM01DRAFT_1182929</name>
</gene>
<protein>
    <submittedName>
        <fullName evidence="2">Uncharacterized protein</fullName>
    </submittedName>
</protein>
<dbReference type="AlphaFoldDB" id="A0A1X2G482"/>
<organism evidence="2 3">
    <name type="scientific">Hesseltinella vesiculosa</name>
    <dbReference type="NCBI Taxonomy" id="101127"/>
    <lineage>
        <taxon>Eukaryota</taxon>
        <taxon>Fungi</taxon>
        <taxon>Fungi incertae sedis</taxon>
        <taxon>Mucoromycota</taxon>
        <taxon>Mucoromycotina</taxon>
        <taxon>Mucoromycetes</taxon>
        <taxon>Mucorales</taxon>
        <taxon>Cunninghamellaceae</taxon>
        <taxon>Hesseltinella</taxon>
    </lineage>
</organism>
<name>A0A1X2G482_9FUNG</name>
<feature type="compositionally biased region" description="Polar residues" evidence="1">
    <location>
        <begin position="324"/>
        <end position="333"/>
    </location>
</feature>
<feature type="compositionally biased region" description="Acidic residues" evidence="1">
    <location>
        <begin position="258"/>
        <end position="269"/>
    </location>
</feature>
<feature type="compositionally biased region" description="Polar residues" evidence="1">
    <location>
        <begin position="88"/>
        <end position="141"/>
    </location>
</feature>
<proteinExistence type="predicted"/>
<comment type="caution">
    <text evidence="2">The sequence shown here is derived from an EMBL/GenBank/DDBJ whole genome shotgun (WGS) entry which is preliminary data.</text>
</comment>
<feature type="compositionally biased region" description="Polar residues" evidence="1">
    <location>
        <begin position="278"/>
        <end position="288"/>
    </location>
</feature>
<accession>A0A1X2G482</accession>
<evidence type="ECO:0000313" key="2">
    <source>
        <dbReference type="EMBL" id="ORX44451.1"/>
    </source>
</evidence>
<reference evidence="2 3" key="1">
    <citation type="submission" date="2016-07" db="EMBL/GenBank/DDBJ databases">
        <title>Pervasive Adenine N6-methylation of Active Genes in Fungi.</title>
        <authorList>
            <consortium name="DOE Joint Genome Institute"/>
            <person name="Mondo S.J."/>
            <person name="Dannebaum R.O."/>
            <person name="Kuo R.C."/>
            <person name="Labutti K."/>
            <person name="Haridas S."/>
            <person name="Kuo A."/>
            <person name="Salamov A."/>
            <person name="Ahrendt S.R."/>
            <person name="Lipzen A."/>
            <person name="Sullivan W."/>
            <person name="Andreopoulos W.B."/>
            <person name="Clum A."/>
            <person name="Lindquist E."/>
            <person name="Daum C."/>
            <person name="Ramamoorthy G.K."/>
            <person name="Gryganskyi A."/>
            <person name="Culley D."/>
            <person name="Magnuson J.K."/>
            <person name="James T.Y."/>
            <person name="O'Malley M.A."/>
            <person name="Stajich J.E."/>
            <person name="Spatafora J.W."/>
            <person name="Visel A."/>
            <person name="Grigoriev I.V."/>
        </authorList>
    </citation>
    <scope>NUCLEOTIDE SEQUENCE [LARGE SCALE GENOMIC DNA]</scope>
    <source>
        <strain evidence="2 3">NRRL 3301</strain>
    </source>
</reference>
<evidence type="ECO:0000256" key="1">
    <source>
        <dbReference type="SAM" id="MobiDB-lite"/>
    </source>
</evidence>
<feature type="region of interest" description="Disordered" evidence="1">
    <location>
        <begin position="250"/>
        <end position="410"/>
    </location>
</feature>
<feature type="compositionally biased region" description="Low complexity" evidence="1">
    <location>
        <begin position="354"/>
        <end position="368"/>
    </location>
</feature>
<feature type="compositionally biased region" description="Basic and acidic residues" evidence="1">
    <location>
        <begin position="398"/>
        <end position="410"/>
    </location>
</feature>